<dbReference type="PANTHER" id="PTHR45348">
    <property type="entry name" value="HYPOTHETICAL OXIDOREDUCTASE (EUROFUNG)"/>
    <property type="match status" value="1"/>
</dbReference>
<proteinExistence type="predicted"/>
<dbReference type="InterPro" id="IPR013154">
    <property type="entry name" value="ADH-like_N"/>
</dbReference>
<gene>
    <name evidence="2" type="ORF">SCHCODRAFT_16946</name>
</gene>
<dbReference type="InterPro" id="IPR011032">
    <property type="entry name" value="GroES-like_sf"/>
</dbReference>
<accession>D8QCQ0</accession>
<dbReference type="SUPFAM" id="SSF50129">
    <property type="entry name" value="GroES-like"/>
    <property type="match status" value="1"/>
</dbReference>
<dbReference type="Pfam" id="PF08240">
    <property type="entry name" value="ADH_N"/>
    <property type="match status" value="1"/>
</dbReference>
<dbReference type="AlphaFoldDB" id="D8QCQ0"/>
<dbReference type="GO" id="GO:0016651">
    <property type="term" value="F:oxidoreductase activity, acting on NAD(P)H"/>
    <property type="evidence" value="ECO:0007669"/>
    <property type="project" value="InterPro"/>
</dbReference>
<dbReference type="HOGENOM" id="CLU_026673_16_5_1"/>
<dbReference type="Gene3D" id="3.40.50.720">
    <property type="entry name" value="NAD(P)-binding Rossmann-like Domain"/>
    <property type="match status" value="1"/>
</dbReference>
<keyword evidence="3" id="KW-1185">Reference proteome</keyword>
<evidence type="ECO:0000313" key="2">
    <source>
        <dbReference type="EMBL" id="EFI94568.1"/>
    </source>
</evidence>
<dbReference type="CDD" id="cd08249">
    <property type="entry name" value="enoyl_reductase_like"/>
    <property type="match status" value="1"/>
</dbReference>
<dbReference type="VEuPathDB" id="FungiDB:SCHCODRAFT_02635296"/>
<dbReference type="SMART" id="SM00829">
    <property type="entry name" value="PKS_ER"/>
    <property type="match status" value="1"/>
</dbReference>
<dbReference type="Pfam" id="PF00107">
    <property type="entry name" value="ADH_zinc_N"/>
    <property type="match status" value="1"/>
</dbReference>
<dbReference type="InParanoid" id="D8QCQ0"/>
<name>D8QCQ0_SCHCM</name>
<reference evidence="2 3" key="1">
    <citation type="journal article" date="2010" name="Nat. Biotechnol.">
        <title>Genome sequence of the model mushroom Schizophyllum commune.</title>
        <authorList>
            <person name="Ohm R.A."/>
            <person name="de Jong J.F."/>
            <person name="Lugones L.G."/>
            <person name="Aerts A."/>
            <person name="Kothe E."/>
            <person name="Stajich J.E."/>
            <person name="de Vries R.P."/>
            <person name="Record E."/>
            <person name="Levasseur A."/>
            <person name="Baker S.E."/>
            <person name="Bartholomew K.A."/>
            <person name="Coutinho P.M."/>
            <person name="Erdmann S."/>
            <person name="Fowler T.J."/>
            <person name="Gathman A.C."/>
            <person name="Lombard V."/>
            <person name="Henrissat B."/>
            <person name="Knabe N."/>
            <person name="Kuees U."/>
            <person name="Lilly W.W."/>
            <person name="Lindquist E."/>
            <person name="Lucas S."/>
            <person name="Magnuson J.K."/>
            <person name="Piumi F."/>
            <person name="Raudaskoski M."/>
            <person name="Salamov A."/>
            <person name="Schmutz J."/>
            <person name="Schwarze F.W.M.R."/>
            <person name="vanKuyk P.A."/>
            <person name="Horton J.S."/>
            <person name="Grigoriev I.V."/>
            <person name="Woesten H.A.B."/>
        </authorList>
    </citation>
    <scope>NUCLEOTIDE SEQUENCE [LARGE SCALE GENOMIC DNA]</scope>
    <source>
        <strain evidence="3">H4-8 / FGSC 9210</strain>
    </source>
</reference>
<dbReference type="OMA" id="THAFDYR"/>
<protein>
    <recommendedName>
        <fullName evidence="1">Enoyl reductase (ER) domain-containing protein</fullName>
    </recommendedName>
</protein>
<dbReference type="InterPro" id="IPR013149">
    <property type="entry name" value="ADH-like_C"/>
</dbReference>
<dbReference type="Gene3D" id="3.90.180.10">
    <property type="entry name" value="Medium-chain alcohol dehydrogenases, catalytic domain"/>
    <property type="match status" value="1"/>
</dbReference>
<dbReference type="SUPFAM" id="SSF51735">
    <property type="entry name" value="NAD(P)-binding Rossmann-fold domains"/>
    <property type="match status" value="1"/>
</dbReference>
<dbReference type="InterPro" id="IPR047122">
    <property type="entry name" value="Trans-enoyl_RdTase-like"/>
</dbReference>
<evidence type="ECO:0000313" key="3">
    <source>
        <dbReference type="Proteomes" id="UP000007431"/>
    </source>
</evidence>
<evidence type="ECO:0000259" key="1">
    <source>
        <dbReference type="SMART" id="SM00829"/>
    </source>
</evidence>
<dbReference type="PANTHER" id="PTHR45348:SF3">
    <property type="entry name" value="ENOYL REDUCTASE (ER) DOMAIN-CONTAINING PROTEIN"/>
    <property type="match status" value="1"/>
</dbReference>
<sequence length="370" mass="39861">MSASSTHRAVAALSPGSWDVISVPTPSPNAGEVLIKVEYSALISVDQYQVDTGYIVKEWPIVLGFTAAGRVAKLGEGVPDLKEGDRVTAFSFGEARTRGLQEYTIQPYTLVGKVPDNVSLEDAATIPDNFVTAFFTLFSESGLEWPHAVPGSANKPAAAPEDAGKPILVYGAGGSSGQFFVQVLHAAGYTNILATASPKHNAHLKALGAREVFDYRSPTLAQDIEHFVGGKVALIVDCIATETTITAIGGTLAPDGFFAMLLPLKGGDKVNPEGTKEEVKFYYDVPDHLKPYVPEARRRALIRTFTYQDNTFLKENLMPKILPDLLAKGLIKPNSMRLLAEGTLKERAAVALDLLRHNKLSGEKLVVKID</sequence>
<dbReference type="Proteomes" id="UP000007431">
    <property type="component" value="Unassembled WGS sequence"/>
</dbReference>
<dbReference type="eggNOG" id="KOG1198">
    <property type="taxonomic scope" value="Eukaryota"/>
</dbReference>
<dbReference type="EMBL" id="GL377309">
    <property type="protein sequence ID" value="EFI94568.1"/>
    <property type="molecule type" value="Genomic_DNA"/>
</dbReference>
<dbReference type="InterPro" id="IPR036291">
    <property type="entry name" value="NAD(P)-bd_dom_sf"/>
</dbReference>
<organism evidence="3">
    <name type="scientific">Schizophyllum commune (strain H4-8 / FGSC 9210)</name>
    <name type="common">Split gill fungus</name>
    <dbReference type="NCBI Taxonomy" id="578458"/>
    <lineage>
        <taxon>Eukaryota</taxon>
        <taxon>Fungi</taxon>
        <taxon>Dikarya</taxon>
        <taxon>Basidiomycota</taxon>
        <taxon>Agaricomycotina</taxon>
        <taxon>Agaricomycetes</taxon>
        <taxon>Agaricomycetidae</taxon>
        <taxon>Agaricales</taxon>
        <taxon>Schizophyllaceae</taxon>
        <taxon>Schizophyllum</taxon>
    </lineage>
</organism>
<feature type="domain" description="Enoyl reductase (ER)" evidence="1">
    <location>
        <begin position="16"/>
        <end position="367"/>
    </location>
</feature>
<dbReference type="InterPro" id="IPR020843">
    <property type="entry name" value="ER"/>
</dbReference>